<accession>A0ABQ7SW23</accession>
<evidence type="ECO:0000256" key="1">
    <source>
        <dbReference type="SAM" id="MobiDB-lite"/>
    </source>
</evidence>
<name>A0ABQ7SW23_PHRPL</name>
<dbReference type="Proteomes" id="UP000826234">
    <property type="component" value="Unassembled WGS sequence"/>
</dbReference>
<dbReference type="Gene3D" id="1.10.10.60">
    <property type="entry name" value="Homeodomain-like"/>
    <property type="match status" value="1"/>
</dbReference>
<dbReference type="PANTHER" id="PTHR47595:SF1">
    <property type="entry name" value="MYB_SANT-LIKE DNA-BINDING DOMAIN-CONTAINING PROTEIN"/>
    <property type="match status" value="1"/>
</dbReference>
<feature type="non-terminal residue" evidence="3">
    <location>
        <position position="216"/>
    </location>
</feature>
<feature type="region of interest" description="Disordered" evidence="1">
    <location>
        <begin position="152"/>
        <end position="216"/>
    </location>
</feature>
<evidence type="ECO:0000313" key="4">
    <source>
        <dbReference type="Proteomes" id="UP000826234"/>
    </source>
</evidence>
<keyword evidence="4" id="KW-1185">Reference proteome</keyword>
<reference evidence="3 4" key="1">
    <citation type="journal article" date="2022" name="Gigascience">
        <title>A chromosome-level genome assembly and annotation of the desert horned lizard, Phrynosoma platyrhinos, provides insight into chromosomal rearrangements among reptiles.</title>
        <authorList>
            <person name="Koochekian N."/>
            <person name="Ascanio A."/>
            <person name="Farleigh K."/>
            <person name="Card D.C."/>
            <person name="Schield D.R."/>
            <person name="Castoe T.A."/>
            <person name="Jezkova T."/>
        </authorList>
    </citation>
    <scope>NUCLEOTIDE SEQUENCE [LARGE SCALE GENOMIC DNA]</scope>
    <source>
        <strain evidence="3">NK-2021</strain>
    </source>
</reference>
<protein>
    <recommendedName>
        <fullName evidence="2">Myb/SANT-like DNA-binding domain-containing protein</fullName>
    </recommendedName>
</protein>
<dbReference type="Pfam" id="PF13837">
    <property type="entry name" value="Myb_DNA-bind_4"/>
    <property type="match status" value="1"/>
</dbReference>
<sequence>MASSVPEDPLRKQRRGIAWSHAEILELLSVWGDERIQRELHANHRNHNIYAELSAKLRDKGIHRSVPEIRNKCKTLKSDYNKVTNHNKISGNAPATCLFFNELDRFLRHDWSVFPKRITKSLHVSEGGFEAVPPAISEDDNVIIHLVPLEQPLPVETPPGEESEPQDLPSLPAASDETQISGEGHQEQAFQSPAGEAQATGPNEVSGAPQEAAVWR</sequence>
<proteinExistence type="predicted"/>
<dbReference type="PANTHER" id="PTHR47595">
    <property type="entry name" value="HEAT SHOCK 70 KDA PROTEIN 14"/>
    <property type="match status" value="1"/>
</dbReference>
<organism evidence="3 4">
    <name type="scientific">Phrynosoma platyrhinos</name>
    <name type="common">Desert horned lizard</name>
    <dbReference type="NCBI Taxonomy" id="52577"/>
    <lineage>
        <taxon>Eukaryota</taxon>
        <taxon>Metazoa</taxon>
        <taxon>Chordata</taxon>
        <taxon>Craniata</taxon>
        <taxon>Vertebrata</taxon>
        <taxon>Euteleostomi</taxon>
        <taxon>Lepidosauria</taxon>
        <taxon>Squamata</taxon>
        <taxon>Bifurcata</taxon>
        <taxon>Unidentata</taxon>
        <taxon>Episquamata</taxon>
        <taxon>Toxicofera</taxon>
        <taxon>Iguania</taxon>
        <taxon>Phrynosomatidae</taxon>
        <taxon>Phrynosomatinae</taxon>
        <taxon>Phrynosoma</taxon>
    </lineage>
</organism>
<comment type="caution">
    <text evidence="3">The sequence shown here is derived from an EMBL/GenBank/DDBJ whole genome shotgun (WGS) entry which is preliminary data.</text>
</comment>
<evidence type="ECO:0000259" key="2">
    <source>
        <dbReference type="Pfam" id="PF13837"/>
    </source>
</evidence>
<feature type="domain" description="Myb/SANT-like DNA-binding" evidence="2">
    <location>
        <begin position="19"/>
        <end position="105"/>
    </location>
</feature>
<gene>
    <name evidence="3" type="ORF">JD844_022986</name>
</gene>
<evidence type="ECO:0000313" key="3">
    <source>
        <dbReference type="EMBL" id="KAH0621564.1"/>
    </source>
</evidence>
<dbReference type="EMBL" id="JAIPUX010003289">
    <property type="protein sequence ID" value="KAH0621564.1"/>
    <property type="molecule type" value="Genomic_DNA"/>
</dbReference>
<dbReference type="InterPro" id="IPR044822">
    <property type="entry name" value="Myb_DNA-bind_4"/>
</dbReference>